<dbReference type="EMBL" id="VSRR010021314">
    <property type="protein sequence ID" value="MPC63822.1"/>
    <property type="molecule type" value="Genomic_DNA"/>
</dbReference>
<protein>
    <submittedName>
        <fullName evidence="1">Uncharacterized protein</fullName>
    </submittedName>
</protein>
<gene>
    <name evidence="1" type="ORF">E2C01_057928</name>
</gene>
<name>A0A5B7GYB0_PORTR</name>
<keyword evidence="2" id="KW-1185">Reference proteome</keyword>
<reference evidence="1 2" key="1">
    <citation type="submission" date="2019-05" db="EMBL/GenBank/DDBJ databases">
        <title>Another draft genome of Portunus trituberculatus and its Hox gene families provides insights of decapod evolution.</title>
        <authorList>
            <person name="Jeong J.-H."/>
            <person name="Song I."/>
            <person name="Kim S."/>
            <person name="Choi T."/>
            <person name="Kim D."/>
            <person name="Ryu S."/>
            <person name="Kim W."/>
        </authorList>
    </citation>
    <scope>NUCLEOTIDE SEQUENCE [LARGE SCALE GENOMIC DNA]</scope>
    <source>
        <tissue evidence="1">Muscle</tissue>
    </source>
</reference>
<dbReference type="Proteomes" id="UP000324222">
    <property type="component" value="Unassembled WGS sequence"/>
</dbReference>
<comment type="caution">
    <text evidence="1">The sequence shown here is derived from an EMBL/GenBank/DDBJ whole genome shotgun (WGS) entry which is preliminary data.</text>
</comment>
<dbReference type="AlphaFoldDB" id="A0A5B7GYB0"/>
<evidence type="ECO:0000313" key="1">
    <source>
        <dbReference type="EMBL" id="MPC63822.1"/>
    </source>
</evidence>
<evidence type="ECO:0000313" key="2">
    <source>
        <dbReference type="Proteomes" id="UP000324222"/>
    </source>
</evidence>
<proteinExistence type="predicted"/>
<organism evidence="1 2">
    <name type="scientific">Portunus trituberculatus</name>
    <name type="common">Swimming crab</name>
    <name type="synonym">Neptunus trituberculatus</name>
    <dbReference type="NCBI Taxonomy" id="210409"/>
    <lineage>
        <taxon>Eukaryota</taxon>
        <taxon>Metazoa</taxon>
        <taxon>Ecdysozoa</taxon>
        <taxon>Arthropoda</taxon>
        <taxon>Crustacea</taxon>
        <taxon>Multicrustacea</taxon>
        <taxon>Malacostraca</taxon>
        <taxon>Eumalacostraca</taxon>
        <taxon>Eucarida</taxon>
        <taxon>Decapoda</taxon>
        <taxon>Pleocyemata</taxon>
        <taxon>Brachyura</taxon>
        <taxon>Eubrachyura</taxon>
        <taxon>Portunoidea</taxon>
        <taxon>Portunidae</taxon>
        <taxon>Portuninae</taxon>
        <taxon>Portunus</taxon>
    </lineage>
</organism>
<accession>A0A5B7GYB0</accession>
<sequence length="64" mass="7185">MAVLLTAQFINANTLKQTPLRWPLILHASPIPRPAACPHPCRCYLATITLLSYGNMFFLLSILF</sequence>